<feature type="transmembrane region" description="Helical" evidence="1">
    <location>
        <begin position="27"/>
        <end position="48"/>
    </location>
</feature>
<keyword evidence="1" id="KW-0812">Transmembrane</keyword>
<dbReference type="RefSeq" id="WP_264282951.1">
    <property type="nucleotide sequence ID" value="NZ_CP107006.1"/>
</dbReference>
<protein>
    <submittedName>
        <fullName evidence="2">Uncharacterized protein</fullName>
    </submittedName>
</protein>
<organism evidence="2 3">
    <name type="scientific">Chitinophaga horti</name>
    <dbReference type="NCBI Taxonomy" id="2920382"/>
    <lineage>
        <taxon>Bacteria</taxon>
        <taxon>Pseudomonadati</taxon>
        <taxon>Bacteroidota</taxon>
        <taxon>Chitinophagia</taxon>
        <taxon>Chitinophagales</taxon>
        <taxon>Chitinophagaceae</taxon>
        <taxon>Chitinophaga</taxon>
    </lineage>
</organism>
<keyword evidence="1" id="KW-0472">Membrane</keyword>
<proteinExistence type="predicted"/>
<name>A0ABY6J6D2_9BACT</name>
<evidence type="ECO:0000256" key="1">
    <source>
        <dbReference type="SAM" id="Phobius"/>
    </source>
</evidence>
<dbReference type="Proteomes" id="UP001162741">
    <property type="component" value="Chromosome"/>
</dbReference>
<feature type="transmembrane region" description="Helical" evidence="1">
    <location>
        <begin position="60"/>
        <end position="78"/>
    </location>
</feature>
<sequence>MVRDPSARQLPFCSFFPAGRKGFSIRWLAGLLVALIVAIVMLYVYVFMEHGLSHSAIIKGAIDISIGVTAVVFAYFSVRQRFRERQQQENAVTLQPGKKYILLIRPFTTDRDPFFLGNIYRHKVYKQLAGDPVYFMQNGAIRVVDFKQFFSKTFNNYICAVMPEHSLANAEVVICSPAKSPQQIEDFKVLAGGAACIIAIPGNIGKLALELQMIRENAWQEKFFIFTKPIYQKIYSHILLPLFQWVLDVKPVQWDRFSARMKSFGYQVQEAAPEPGTILGFDREGRQQVLVSGARNPMGYIVPVLGRLDRH</sequence>
<reference evidence="2" key="1">
    <citation type="submission" date="2022-10" db="EMBL/GenBank/DDBJ databases">
        <title>Chitinophaga sp. nov., isolated from soil.</title>
        <authorList>
            <person name="Jeon C.O."/>
        </authorList>
    </citation>
    <scope>NUCLEOTIDE SEQUENCE</scope>
    <source>
        <strain evidence="2">R8</strain>
    </source>
</reference>
<gene>
    <name evidence="2" type="ORF">MKQ68_08685</name>
</gene>
<evidence type="ECO:0000313" key="2">
    <source>
        <dbReference type="EMBL" id="UYQ95172.1"/>
    </source>
</evidence>
<accession>A0ABY6J6D2</accession>
<dbReference type="EMBL" id="CP107006">
    <property type="protein sequence ID" value="UYQ95172.1"/>
    <property type="molecule type" value="Genomic_DNA"/>
</dbReference>
<keyword evidence="1" id="KW-1133">Transmembrane helix</keyword>
<evidence type="ECO:0000313" key="3">
    <source>
        <dbReference type="Proteomes" id="UP001162741"/>
    </source>
</evidence>
<keyword evidence="3" id="KW-1185">Reference proteome</keyword>